<dbReference type="AlphaFoldDB" id="A0A3D8JZ45"/>
<dbReference type="Gene3D" id="1.10.510.10">
    <property type="entry name" value="Transferase(Phosphotransferase) domain 1"/>
    <property type="match status" value="1"/>
</dbReference>
<dbReference type="SMART" id="SM00220">
    <property type="entry name" value="S_TKc"/>
    <property type="match status" value="1"/>
</dbReference>
<keyword evidence="1" id="KW-0808">Transferase</keyword>
<evidence type="ECO:0000259" key="5">
    <source>
        <dbReference type="PROSITE" id="PS50011"/>
    </source>
</evidence>
<dbReference type="InterPro" id="IPR000719">
    <property type="entry name" value="Prot_kinase_dom"/>
</dbReference>
<keyword evidence="7" id="KW-1185">Reference proteome</keyword>
<protein>
    <submittedName>
        <fullName evidence="6">Serine/threonine protein kinase</fullName>
    </submittedName>
</protein>
<proteinExistence type="predicted"/>
<evidence type="ECO:0000313" key="7">
    <source>
        <dbReference type="Proteomes" id="UP000256838"/>
    </source>
</evidence>
<dbReference type="Proteomes" id="UP000256838">
    <property type="component" value="Unassembled WGS sequence"/>
</dbReference>
<evidence type="ECO:0000313" key="6">
    <source>
        <dbReference type="EMBL" id="RDU98160.1"/>
    </source>
</evidence>
<evidence type="ECO:0000256" key="3">
    <source>
        <dbReference type="ARBA" id="ARBA00022777"/>
    </source>
</evidence>
<accession>A0A3D8JZ45</accession>
<feature type="domain" description="Protein kinase" evidence="5">
    <location>
        <begin position="8"/>
        <end position="257"/>
    </location>
</feature>
<keyword evidence="6" id="KW-0723">Serine/threonine-protein kinase</keyword>
<organism evidence="6 7">
    <name type="scientific">Trinickia dinghuensis</name>
    <dbReference type="NCBI Taxonomy" id="2291023"/>
    <lineage>
        <taxon>Bacteria</taxon>
        <taxon>Pseudomonadati</taxon>
        <taxon>Pseudomonadota</taxon>
        <taxon>Betaproteobacteria</taxon>
        <taxon>Burkholderiales</taxon>
        <taxon>Burkholderiaceae</taxon>
        <taxon>Trinickia</taxon>
    </lineage>
</organism>
<dbReference type="Pfam" id="PF00069">
    <property type="entry name" value="Pkinase"/>
    <property type="match status" value="1"/>
</dbReference>
<dbReference type="EMBL" id="QRGA01000007">
    <property type="protein sequence ID" value="RDU98160.1"/>
    <property type="molecule type" value="Genomic_DNA"/>
</dbReference>
<dbReference type="InterPro" id="IPR011009">
    <property type="entry name" value="Kinase-like_dom_sf"/>
</dbReference>
<keyword evidence="4" id="KW-0067">ATP-binding</keyword>
<evidence type="ECO:0000256" key="1">
    <source>
        <dbReference type="ARBA" id="ARBA00022679"/>
    </source>
</evidence>
<dbReference type="PROSITE" id="PS50011">
    <property type="entry name" value="PROTEIN_KINASE_DOM"/>
    <property type="match status" value="1"/>
</dbReference>
<keyword evidence="3 6" id="KW-0418">Kinase</keyword>
<dbReference type="SUPFAM" id="SSF56112">
    <property type="entry name" value="Protein kinase-like (PK-like)"/>
    <property type="match status" value="1"/>
</dbReference>
<reference evidence="6 7" key="1">
    <citation type="submission" date="2018-08" db="EMBL/GenBank/DDBJ databases">
        <title>Paraburkholderia sp. DHOM06 isolated from forest soil.</title>
        <authorList>
            <person name="Gao Z.-H."/>
            <person name="Qiu L.-H."/>
        </authorList>
    </citation>
    <scope>NUCLEOTIDE SEQUENCE [LARGE SCALE GENOMIC DNA]</scope>
    <source>
        <strain evidence="6 7">DHOM06</strain>
    </source>
</reference>
<dbReference type="PANTHER" id="PTHR43289">
    <property type="entry name" value="MITOGEN-ACTIVATED PROTEIN KINASE KINASE KINASE 20-RELATED"/>
    <property type="match status" value="1"/>
</dbReference>
<dbReference type="RefSeq" id="WP_115533921.1">
    <property type="nucleotide sequence ID" value="NZ_QRGA01000007.1"/>
</dbReference>
<dbReference type="GO" id="GO:0005524">
    <property type="term" value="F:ATP binding"/>
    <property type="evidence" value="ECO:0007669"/>
    <property type="project" value="UniProtKB-KW"/>
</dbReference>
<name>A0A3D8JZ45_9BURK</name>
<comment type="caution">
    <text evidence="6">The sequence shown here is derived from an EMBL/GenBank/DDBJ whole genome shotgun (WGS) entry which is preliminary data.</text>
</comment>
<dbReference type="CDD" id="cd14014">
    <property type="entry name" value="STKc_PknB_like"/>
    <property type="match status" value="1"/>
</dbReference>
<dbReference type="PANTHER" id="PTHR43289:SF6">
    <property type="entry name" value="SERINE_THREONINE-PROTEIN KINASE NEKL-3"/>
    <property type="match status" value="1"/>
</dbReference>
<sequence length="353" mass="38256">MRQIPARYASSGNAMSGGMGSVIVCRDAILERPVAIKFISSAAHKRRMDDEVAALLKLRSKHVVQVYDVLAADPDEIGIVQEFIDGQDLFQSHVVPTAADAYYKQLWQIASGIADIHELGVIHRDIKPNNMKTDPEGVIKIFDFGLARDDGASAKTKSFVGTRGFAAPELYKSPFSFTKAVDTYAFGATALYLATGSLPNGMMKQPPEVSPKGYFGLLALNIGDEIARLLNSCLSGNPTKRPSMRDVRNALARHILFDRHRALVVYQGKASVLDAKNRAVSLSFGDIGKIAIRYDGLSFVVDGVSGEVQINNLLVTAGSPLPGACVVALGGSHRRSVERRFITFDISHPEIVL</sequence>
<evidence type="ECO:0000256" key="4">
    <source>
        <dbReference type="ARBA" id="ARBA00022840"/>
    </source>
</evidence>
<gene>
    <name evidence="6" type="ORF">DWV00_12540</name>
</gene>
<keyword evidence="2" id="KW-0547">Nucleotide-binding</keyword>
<dbReference type="OrthoDB" id="9791419at2"/>
<evidence type="ECO:0000256" key="2">
    <source>
        <dbReference type="ARBA" id="ARBA00022741"/>
    </source>
</evidence>
<dbReference type="GO" id="GO:0004674">
    <property type="term" value="F:protein serine/threonine kinase activity"/>
    <property type="evidence" value="ECO:0007669"/>
    <property type="project" value="UniProtKB-KW"/>
</dbReference>